<accession>A0ABZ1RLP7</accession>
<keyword evidence="3" id="KW-1185">Reference proteome</keyword>
<feature type="domain" description="DnaJ homologue subfamily C member 28 conserved" evidence="1">
    <location>
        <begin position="14"/>
        <end position="77"/>
    </location>
</feature>
<evidence type="ECO:0000313" key="3">
    <source>
        <dbReference type="Proteomes" id="UP001432075"/>
    </source>
</evidence>
<name>A0ABZ1RLP7_9ACTN</name>
<dbReference type="RefSeq" id="WP_100581111.1">
    <property type="nucleotide sequence ID" value="NZ_CP108057.1"/>
</dbReference>
<proteinExistence type="predicted"/>
<evidence type="ECO:0000259" key="1">
    <source>
        <dbReference type="Pfam" id="PF09350"/>
    </source>
</evidence>
<dbReference type="Proteomes" id="UP001432075">
    <property type="component" value="Chromosome"/>
</dbReference>
<gene>
    <name evidence="2" type="ORF">OHU17_16195</name>
</gene>
<protein>
    <submittedName>
        <fullName evidence="2">DUF1992 domain-containing protein</fullName>
    </submittedName>
</protein>
<dbReference type="EMBL" id="CP108057">
    <property type="protein sequence ID" value="WUO47266.1"/>
    <property type="molecule type" value="Genomic_DNA"/>
</dbReference>
<dbReference type="Pfam" id="PF09350">
    <property type="entry name" value="DJC28_CD"/>
    <property type="match status" value="1"/>
</dbReference>
<reference evidence="2" key="1">
    <citation type="submission" date="2022-10" db="EMBL/GenBank/DDBJ databases">
        <title>The complete genomes of actinobacterial strains from the NBC collection.</title>
        <authorList>
            <person name="Joergensen T.S."/>
            <person name="Alvarez Arevalo M."/>
            <person name="Sterndorff E.B."/>
            <person name="Faurdal D."/>
            <person name="Vuksanovic O."/>
            <person name="Mourched A.-S."/>
            <person name="Charusanti P."/>
            <person name="Shaw S."/>
            <person name="Blin K."/>
            <person name="Weber T."/>
        </authorList>
    </citation>
    <scope>NUCLEOTIDE SEQUENCE</scope>
    <source>
        <strain evidence="2">NBC_00283</strain>
    </source>
</reference>
<organism evidence="2 3">
    <name type="scientific">Streptomyces goshikiensis</name>
    <dbReference type="NCBI Taxonomy" id="1942"/>
    <lineage>
        <taxon>Bacteria</taxon>
        <taxon>Bacillati</taxon>
        <taxon>Actinomycetota</taxon>
        <taxon>Actinomycetes</taxon>
        <taxon>Kitasatosporales</taxon>
        <taxon>Streptomycetaceae</taxon>
        <taxon>Streptomyces</taxon>
    </lineage>
</organism>
<evidence type="ECO:0000313" key="2">
    <source>
        <dbReference type="EMBL" id="WUO47266.1"/>
    </source>
</evidence>
<dbReference type="InterPro" id="IPR018961">
    <property type="entry name" value="DnaJ_homolog_subfam-C_membr-28"/>
</dbReference>
<sequence>MTERKPAGVSVESWVDRQIREAAERGEFENLPGWGKPLASLDTPYDEMWWVKDKLHREGFAVLPPALALRKEAEDALVAARAARTERAAREVLTAVNEKIRAALRMPPPGPPLGLTEYDVEAELVVWREGRDGREGA</sequence>